<feature type="transmembrane region" description="Helical" evidence="7">
    <location>
        <begin position="265"/>
        <end position="285"/>
    </location>
</feature>
<dbReference type="GO" id="GO:0016020">
    <property type="term" value="C:membrane"/>
    <property type="evidence" value="ECO:0007669"/>
    <property type="project" value="UniProtKB-SubCell"/>
</dbReference>
<protein>
    <recommendedName>
        <fullName evidence="8">Rhodopsin domain-containing protein</fullName>
    </recommendedName>
</protein>
<feature type="transmembrane region" description="Helical" evidence="7">
    <location>
        <begin position="144"/>
        <end position="166"/>
    </location>
</feature>
<evidence type="ECO:0000256" key="1">
    <source>
        <dbReference type="ARBA" id="ARBA00004141"/>
    </source>
</evidence>
<feature type="transmembrane region" description="Helical" evidence="7">
    <location>
        <begin position="195"/>
        <end position="215"/>
    </location>
</feature>
<feature type="compositionally biased region" description="Low complexity" evidence="6">
    <location>
        <begin position="393"/>
        <end position="403"/>
    </location>
</feature>
<sequence length="412" mass="44676">MPALLLARAGDLTRRANVKGSPAYLAENNAPAILTLVGVFGGLSLVTVCLRIYVRQFMLEGVTADDIVMFVAMLMGIALFGCFCGQANHGLGRHEEFLTLDDQQGFQRIQFWSSLLVTSAITLVKVSISLLLIKLVNNKHLIRFLYVFIGLICAYTIASDLTIILACRPVDAAWDFSKMPTAKCFSTKTFSALGIANSVVTIFTDVLLALLPVPIVWKLQTNLRTKVALIGVLALGLVAVAAGAVKVNAQLTFLSIADRFYKNEFPVWAALELYIAIIAATLPTLRPLMAAFFNGVRSTIGSSSGRTKKTTQQNTGGRSRQRGYHSRAMSTTCSRNEMVRDEAGSQEGLVLTPVSGKHTPALTRSTGTGEMDEKSKDNNVIVRTTHIHTTKGSSSDSSPNASSFGEFEFQKR</sequence>
<dbReference type="AlphaFoldDB" id="A0A6A6G5A5"/>
<dbReference type="PANTHER" id="PTHR33048">
    <property type="entry name" value="PTH11-LIKE INTEGRAL MEMBRANE PROTEIN (AFU_ORTHOLOGUE AFUA_5G11245)"/>
    <property type="match status" value="1"/>
</dbReference>
<evidence type="ECO:0000313" key="10">
    <source>
        <dbReference type="Proteomes" id="UP000799538"/>
    </source>
</evidence>
<dbReference type="OrthoDB" id="5022096at2759"/>
<proteinExistence type="inferred from homology"/>
<comment type="similarity">
    <text evidence="5">Belongs to the SAT4 family.</text>
</comment>
<keyword evidence="3 7" id="KW-1133">Transmembrane helix</keyword>
<evidence type="ECO:0000256" key="4">
    <source>
        <dbReference type="ARBA" id="ARBA00023136"/>
    </source>
</evidence>
<feature type="transmembrane region" description="Helical" evidence="7">
    <location>
        <begin position="227"/>
        <end position="245"/>
    </location>
</feature>
<accession>A0A6A6G5A5</accession>
<gene>
    <name evidence="9" type="ORF">BDZ85DRAFT_267131</name>
</gene>
<dbReference type="Pfam" id="PF20684">
    <property type="entry name" value="Fung_rhodopsin"/>
    <property type="match status" value="1"/>
</dbReference>
<evidence type="ECO:0000256" key="2">
    <source>
        <dbReference type="ARBA" id="ARBA00022692"/>
    </source>
</evidence>
<dbReference type="InterPro" id="IPR052337">
    <property type="entry name" value="SAT4-like"/>
</dbReference>
<dbReference type="InterPro" id="IPR049326">
    <property type="entry name" value="Rhodopsin_dom_fungi"/>
</dbReference>
<evidence type="ECO:0000256" key="7">
    <source>
        <dbReference type="SAM" id="Phobius"/>
    </source>
</evidence>
<reference evidence="10" key="1">
    <citation type="journal article" date="2020" name="Stud. Mycol.">
        <title>101 Dothideomycetes genomes: A test case for predicting lifestyles and emergence of pathogens.</title>
        <authorList>
            <person name="Haridas S."/>
            <person name="Albert R."/>
            <person name="Binder M."/>
            <person name="Bloem J."/>
            <person name="LaButti K."/>
            <person name="Salamov A."/>
            <person name="Andreopoulos B."/>
            <person name="Baker S."/>
            <person name="Barry K."/>
            <person name="Bills G."/>
            <person name="Bluhm B."/>
            <person name="Cannon C."/>
            <person name="Castanera R."/>
            <person name="Culley D."/>
            <person name="Daum C."/>
            <person name="Ezra D."/>
            <person name="Gonzalez J."/>
            <person name="Henrissat B."/>
            <person name="Kuo A."/>
            <person name="Liang C."/>
            <person name="Lipzen A."/>
            <person name="Lutzoni F."/>
            <person name="Magnuson J."/>
            <person name="Mondo S."/>
            <person name="Nolan M."/>
            <person name="Ohm R."/>
            <person name="Pangilinan J."/>
            <person name="Park H.-J."/>
            <person name="Ramirez L."/>
            <person name="Alfaro M."/>
            <person name="Sun H."/>
            <person name="Tritt A."/>
            <person name="Yoshinaga Y."/>
            <person name="Zwiers L.-H."/>
            <person name="Turgeon B."/>
            <person name="Goodwin S."/>
            <person name="Spatafora J."/>
            <person name="Crous P."/>
            <person name="Grigoriev I."/>
        </authorList>
    </citation>
    <scope>NUCLEOTIDE SEQUENCE [LARGE SCALE GENOMIC DNA]</scope>
    <source>
        <strain evidence="10">CECT 20119</strain>
    </source>
</reference>
<feature type="compositionally biased region" description="Polar residues" evidence="6">
    <location>
        <begin position="300"/>
        <end position="318"/>
    </location>
</feature>
<dbReference type="Proteomes" id="UP000799538">
    <property type="component" value="Unassembled WGS sequence"/>
</dbReference>
<organism evidence="9 10">
    <name type="scientific">Elsinoe ampelina</name>
    <dbReference type="NCBI Taxonomy" id="302913"/>
    <lineage>
        <taxon>Eukaryota</taxon>
        <taxon>Fungi</taxon>
        <taxon>Dikarya</taxon>
        <taxon>Ascomycota</taxon>
        <taxon>Pezizomycotina</taxon>
        <taxon>Dothideomycetes</taxon>
        <taxon>Dothideomycetidae</taxon>
        <taxon>Myriangiales</taxon>
        <taxon>Elsinoaceae</taxon>
        <taxon>Elsinoe</taxon>
    </lineage>
</organism>
<dbReference type="PANTHER" id="PTHR33048:SF167">
    <property type="entry name" value="INTEGRAL MEMBRANE PROTEIN"/>
    <property type="match status" value="1"/>
</dbReference>
<feature type="region of interest" description="Disordered" evidence="6">
    <location>
        <begin position="300"/>
        <end position="334"/>
    </location>
</feature>
<feature type="domain" description="Rhodopsin" evidence="8">
    <location>
        <begin position="50"/>
        <end position="290"/>
    </location>
</feature>
<evidence type="ECO:0000256" key="6">
    <source>
        <dbReference type="SAM" id="MobiDB-lite"/>
    </source>
</evidence>
<feature type="transmembrane region" description="Helical" evidence="7">
    <location>
        <begin position="66"/>
        <end position="89"/>
    </location>
</feature>
<keyword evidence="2 7" id="KW-0812">Transmembrane</keyword>
<comment type="subcellular location">
    <subcellularLocation>
        <location evidence="1">Membrane</location>
        <topology evidence="1">Multi-pass membrane protein</topology>
    </subcellularLocation>
</comment>
<evidence type="ECO:0000313" key="9">
    <source>
        <dbReference type="EMBL" id="KAF2220784.1"/>
    </source>
</evidence>
<name>A0A6A6G5A5_9PEZI</name>
<feature type="transmembrane region" description="Helical" evidence="7">
    <location>
        <begin position="32"/>
        <end position="54"/>
    </location>
</feature>
<keyword evidence="10" id="KW-1185">Reference proteome</keyword>
<feature type="region of interest" description="Disordered" evidence="6">
    <location>
        <begin position="352"/>
        <end position="412"/>
    </location>
</feature>
<evidence type="ECO:0000256" key="5">
    <source>
        <dbReference type="ARBA" id="ARBA00038359"/>
    </source>
</evidence>
<evidence type="ECO:0000256" key="3">
    <source>
        <dbReference type="ARBA" id="ARBA00022989"/>
    </source>
</evidence>
<feature type="transmembrane region" description="Helical" evidence="7">
    <location>
        <begin position="109"/>
        <end position="132"/>
    </location>
</feature>
<dbReference type="EMBL" id="ML992512">
    <property type="protein sequence ID" value="KAF2220784.1"/>
    <property type="molecule type" value="Genomic_DNA"/>
</dbReference>
<keyword evidence="4 7" id="KW-0472">Membrane</keyword>
<evidence type="ECO:0000259" key="8">
    <source>
        <dbReference type="Pfam" id="PF20684"/>
    </source>
</evidence>